<dbReference type="RefSeq" id="WP_369328545.1">
    <property type="nucleotide sequence ID" value="NZ_JAULBC010000002.1"/>
</dbReference>
<sequence length="65" mass="7505">MNKKRHNINASLWKAFLSFFCLHENLYQEAVKKIISRTSSEALMSDIAALQGDFSKVLHEKKIHS</sequence>
<organism evidence="1 2">
    <name type="scientific">Danxiaibacter flavus</name>
    <dbReference type="NCBI Taxonomy" id="3049108"/>
    <lineage>
        <taxon>Bacteria</taxon>
        <taxon>Pseudomonadati</taxon>
        <taxon>Bacteroidota</taxon>
        <taxon>Chitinophagia</taxon>
        <taxon>Chitinophagales</taxon>
        <taxon>Chitinophagaceae</taxon>
        <taxon>Danxiaibacter</taxon>
    </lineage>
</organism>
<reference evidence="1 2" key="1">
    <citation type="submission" date="2023-07" db="EMBL/GenBank/DDBJ databases">
        <authorList>
            <person name="Lian W.-H."/>
        </authorList>
    </citation>
    <scope>NUCLEOTIDE SEQUENCE [LARGE SCALE GENOMIC DNA]</scope>
    <source>
        <strain evidence="1 2">SYSU DXS3180</strain>
    </source>
</reference>
<gene>
    <name evidence="1" type="ORF">QTN47_06525</name>
</gene>
<accession>A0ABV3ZBA3</accession>
<evidence type="ECO:0000313" key="2">
    <source>
        <dbReference type="Proteomes" id="UP001560573"/>
    </source>
</evidence>
<evidence type="ECO:0000313" key="1">
    <source>
        <dbReference type="EMBL" id="MEX6687141.1"/>
    </source>
</evidence>
<dbReference type="Proteomes" id="UP001560573">
    <property type="component" value="Unassembled WGS sequence"/>
</dbReference>
<comment type="caution">
    <text evidence="1">The sequence shown here is derived from an EMBL/GenBank/DDBJ whole genome shotgun (WGS) entry which is preliminary data.</text>
</comment>
<name>A0ABV3ZBA3_9BACT</name>
<dbReference type="EMBL" id="JAULBC010000002">
    <property type="protein sequence ID" value="MEX6687141.1"/>
    <property type="molecule type" value="Genomic_DNA"/>
</dbReference>
<keyword evidence="2" id="KW-1185">Reference proteome</keyword>
<protein>
    <submittedName>
        <fullName evidence="1">Uncharacterized protein</fullName>
    </submittedName>
</protein>
<proteinExistence type="predicted"/>